<organism evidence="1 2">
    <name type="scientific">Ajellomyces capsulatus (strain H143)</name>
    <name type="common">Darling's disease fungus</name>
    <name type="synonym">Histoplasma capsulatum</name>
    <dbReference type="NCBI Taxonomy" id="544712"/>
    <lineage>
        <taxon>Eukaryota</taxon>
        <taxon>Fungi</taxon>
        <taxon>Dikarya</taxon>
        <taxon>Ascomycota</taxon>
        <taxon>Pezizomycotina</taxon>
        <taxon>Eurotiomycetes</taxon>
        <taxon>Eurotiomycetidae</taxon>
        <taxon>Onygenales</taxon>
        <taxon>Ajellomycetaceae</taxon>
        <taxon>Histoplasma</taxon>
    </lineage>
</organism>
<protein>
    <submittedName>
        <fullName evidence="1">Uncharacterized protein</fullName>
    </submittedName>
</protein>
<dbReference type="VEuPathDB" id="FungiDB:HCDG_02866"/>
<accession>C6H9I5</accession>
<proteinExistence type="predicted"/>
<name>C6H9I5_AJECH</name>
<sequence length="106" mass="11478">MSGQKMEAAGEEEDLKRYFNILELSLVKVIYSPRPGRHWLLQTEAGAELSSMVLAAASMILALNSPSLPEHTQIKSVPKNCPDPIDAEEDGRAVSFGFLGGSDTCN</sequence>
<evidence type="ECO:0000313" key="2">
    <source>
        <dbReference type="Proteomes" id="UP000002624"/>
    </source>
</evidence>
<dbReference type="EMBL" id="GG692421">
    <property type="protein sequence ID" value="EER42968.1"/>
    <property type="molecule type" value="Genomic_DNA"/>
</dbReference>
<dbReference type="Proteomes" id="UP000002624">
    <property type="component" value="Unassembled WGS sequence"/>
</dbReference>
<gene>
    <name evidence="1" type="ORF">HCDG_02866</name>
</gene>
<dbReference type="HOGENOM" id="CLU_2222480_0_0_1"/>
<reference evidence="2" key="1">
    <citation type="submission" date="2009-05" db="EMBL/GenBank/DDBJ databases">
        <title>The genome sequence of Ajellomyces capsulatus strain H143.</title>
        <authorList>
            <person name="Champion M."/>
            <person name="Cuomo C.A."/>
            <person name="Ma L.-J."/>
            <person name="Henn M.R."/>
            <person name="Sil A."/>
            <person name="Goldman B."/>
            <person name="Young S.K."/>
            <person name="Kodira C.D."/>
            <person name="Zeng Q."/>
            <person name="Koehrsen M."/>
            <person name="Alvarado L."/>
            <person name="Berlin A.M."/>
            <person name="Borenstein D."/>
            <person name="Chen Z."/>
            <person name="Engels R."/>
            <person name="Freedman E."/>
            <person name="Gellesch M."/>
            <person name="Goldberg J."/>
            <person name="Griggs A."/>
            <person name="Gujja S."/>
            <person name="Heiman D.I."/>
            <person name="Hepburn T.A."/>
            <person name="Howarth C."/>
            <person name="Jen D."/>
            <person name="Larson L."/>
            <person name="Lewis B."/>
            <person name="Mehta T."/>
            <person name="Park D."/>
            <person name="Pearson M."/>
            <person name="Roberts A."/>
            <person name="Saif S."/>
            <person name="Shea T.D."/>
            <person name="Shenoy N."/>
            <person name="Sisk P."/>
            <person name="Stolte C."/>
            <person name="Sykes S."/>
            <person name="Walk T."/>
            <person name="White J."/>
            <person name="Yandava C."/>
            <person name="Klein B."/>
            <person name="McEwen J.G."/>
            <person name="Puccia R."/>
            <person name="Goldman G.H."/>
            <person name="Felipe M.S."/>
            <person name="Nino-Vega G."/>
            <person name="San-Blas G."/>
            <person name="Taylor J.W."/>
            <person name="Mendoza L."/>
            <person name="Galagan J.E."/>
            <person name="Nusbaum C."/>
            <person name="Birren B.W."/>
        </authorList>
    </citation>
    <scope>NUCLEOTIDE SEQUENCE [LARGE SCALE GENOMIC DNA]</scope>
    <source>
        <strain evidence="2">H143</strain>
    </source>
</reference>
<evidence type="ECO:0000313" key="1">
    <source>
        <dbReference type="EMBL" id="EER42968.1"/>
    </source>
</evidence>
<dbReference type="AlphaFoldDB" id="C6H9I5"/>